<evidence type="ECO:0000313" key="2">
    <source>
        <dbReference type="EMBL" id="CAD7411536.1"/>
    </source>
</evidence>
<feature type="region of interest" description="Disordered" evidence="1">
    <location>
        <begin position="865"/>
        <end position="946"/>
    </location>
</feature>
<feature type="region of interest" description="Disordered" evidence="1">
    <location>
        <begin position="27"/>
        <end position="63"/>
    </location>
</feature>
<accession>A0A7R9DD96</accession>
<feature type="region of interest" description="Disordered" evidence="1">
    <location>
        <begin position="217"/>
        <end position="242"/>
    </location>
</feature>
<name>A0A7R9DD96_TIMPO</name>
<feature type="compositionally biased region" description="Polar residues" evidence="1">
    <location>
        <begin position="869"/>
        <end position="912"/>
    </location>
</feature>
<proteinExistence type="predicted"/>
<feature type="compositionally biased region" description="Basic and acidic residues" evidence="1">
    <location>
        <begin position="138"/>
        <end position="157"/>
    </location>
</feature>
<dbReference type="EMBL" id="OD005405">
    <property type="protein sequence ID" value="CAD7411536.1"/>
    <property type="molecule type" value="Genomic_DNA"/>
</dbReference>
<feature type="region of interest" description="Disordered" evidence="1">
    <location>
        <begin position="1017"/>
        <end position="1081"/>
    </location>
</feature>
<dbReference type="AlphaFoldDB" id="A0A7R9DD96"/>
<reference evidence="2" key="1">
    <citation type="submission" date="2020-11" db="EMBL/GenBank/DDBJ databases">
        <authorList>
            <person name="Tran Van P."/>
        </authorList>
    </citation>
    <scope>NUCLEOTIDE SEQUENCE</scope>
</reference>
<feature type="compositionally biased region" description="Polar residues" evidence="1">
    <location>
        <begin position="1018"/>
        <end position="1028"/>
    </location>
</feature>
<feature type="compositionally biased region" description="Basic and acidic residues" evidence="1">
    <location>
        <begin position="923"/>
        <end position="945"/>
    </location>
</feature>
<organism evidence="2">
    <name type="scientific">Timema poppense</name>
    <name type="common">Walking stick</name>
    <dbReference type="NCBI Taxonomy" id="170557"/>
    <lineage>
        <taxon>Eukaryota</taxon>
        <taxon>Metazoa</taxon>
        <taxon>Ecdysozoa</taxon>
        <taxon>Arthropoda</taxon>
        <taxon>Hexapoda</taxon>
        <taxon>Insecta</taxon>
        <taxon>Pterygota</taxon>
        <taxon>Neoptera</taxon>
        <taxon>Polyneoptera</taxon>
        <taxon>Phasmatodea</taxon>
        <taxon>Timematodea</taxon>
        <taxon>Timematoidea</taxon>
        <taxon>Timematidae</taxon>
        <taxon>Timema</taxon>
    </lineage>
</organism>
<feature type="region of interest" description="Disordered" evidence="1">
    <location>
        <begin position="129"/>
        <end position="174"/>
    </location>
</feature>
<protein>
    <submittedName>
        <fullName evidence="2">Uncharacterized protein</fullName>
    </submittedName>
</protein>
<feature type="compositionally biased region" description="Low complexity" evidence="1">
    <location>
        <begin position="158"/>
        <end position="173"/>
    </location>
</feature>
<feature type="compositionally biased region" description="Polar residues" evidence="1">
    <location>
        <begin position="1042"/>
        <end position="1061"/>
    </location>
</feature>
<sequence length="1081" mass="121349">MSSEKSQSSSSPNKLCTEPLKCKAENLTSKNKSNECENPSSASLSSHQDNNGQENSTLGSPNSLQISHTYNTITPSTVDSSLSFSVEVFPCMNSQLKKEFSPQNGLEATNMSVPIKWENSGTKCVQMETCSNTDDNQDSLKDHVQDRDVTNVREETSRSYSNNTSSDNSTKVTSKIREPFTEVELCSQDPNDHTNENITKEYSIKTMSSFEETGLVEDPASHHYPDTSVNDDNDSNRCTTSNEHGECNTVVPSNMCEDSGENTTKETSEIIIGLSETMSCNACTKRCQNENIKIEGHDKEIFTSIKTSHICVAKSKVPPKGSLIERQLDAIPVNVSNLDINRNNDTPSKTECNKSSKTHVPVIKSLNDVINSNLIRTSTQTSHAASSMEHVNILRRDVRNKWDFLECNCTNLSSFQNQALQERKIENKFLDEVENIFSSGSHVCSSSDEENLDESYEESQRIRRCVGPRGLDCFPVKRIQCVGETVRCFNSSMVTVLCGFQQTPRAEGSMPRTHVLQLVYPPELTMIIPFTPFQFLSEFNFHGTLDRYDQQLLQLNNIVALQWVERSEIQGTLLVQDRIDDKESTAISSAASQEKALNDLQDVITAHGERRSSYSSRRRLTTLLSEDIQPVVVERLIGDARRSMFYFQGPNPITTPLGPWHNPQNGSLNLTANQTGLQDTSSVTFRDHMMASQRRQRQSRAERDTTVDDDWYRRRRERRRAGPYTGSGLYNFDQEETSMRRLGVTTYRQALENYRNQTRIGRSFQNASQPARREMPSEQDEVRELPYNSNGILNTIDVAASREVVEPEETISDSLSPDPPRLNLGKRKRNTFPLDTPRDSTEKNTIPKLVPRFTVSRKDIVDELHSENSTENPTLVVNQTNHSQSTRFSRANNFMNNPSSEDNYNDSLTSDSDLFETDQESIPQHECKQDSKQPERTHQRLDHGGELTVVSKPSYVIIEGAGSSSLKIETSSSSSSSEVLVIKHPISVIVKARSGSIFRHSLESEAIQNVPNDYDLCSHSSQETSSHPRSQEVDVNMEEGATTDTPRDTVSQTDPHVQQTEGLIIINQRYSDTADSGDDSA</sequence>
<evidence type="ECO:0000256" key="1">
    <source>
        <dbReference type="SAM" id="MobiDB-lite"/>
    </source>
</evidence>
<feature type="region of interest" description="Disordered" evidence="1">
    <location>
        <begin position="807"/>
        <end position="844"/>
    </location>
</feature>
<gene>
    <name evidence="2" type="ORF">TPSB3V08_LOCUS7938</name>
</gene>